<keyword evidence="2" id="KW-1185">Reference proteome</keyword>
<proteinExistence type="predicted"/>
<sequence length="61" mass="7450">MYHHDIMRSLMRERVRDRLDEARAARAGRLARRAREFWADRAERMVPRPVRRAPERPAPQR</sequence>
<gene>
    <name evidence="1" type="ORF">FHX41_4855</name>
</gene>
<dbReference type="RefSeq" id="WP_141972413.1">
    <property type="nucleotide sequence ID" value="NZ_VFPO01000001.1"/>
</dbReference>
<dbReference type="AlphaFoldDB" id="A0A543IKK2"/>
<dbReference type="EMBL" id="VFPO01000001">
    <property type="protein sequence ID" value="TQM71104.1"/>
    <property type="molecule type" value="Genomic_DNA"/>
</dbReference>
<evidence type="ECO:0000313" key="2">
    <source>
        <dbReference type="Proteomes" id="UP000316706"/>
    </source>
</evidence>
<dbReference type="Proteomes" id="UP000316706">
    <property type="component" value="Unassembled WGS sequence"/>
</dbReference>
<evidence type="ECO:0000313" key="1">
    <source>
        <dbReference type="EMBL" id="TQM71104.1"/>
    </source>
</evidence>
<comment type="caution">
    <text evidence="1">The sequence shown here is derived from an EMBL/GenBank/DDBJ whole genome shotgun (WGS) entry which is preliminary data.</text>
</comment>
<name>A0A543IKK2_9ACTN</name>
<organism evidence="1 2">
    <name type="scientific">Actinomadura hallensis</name>
    <dbReference type="NCBI Taxonomy" id="337895"/>
    <lineage>
        <taxon>Bacteria</taxon>
        <taxon>Bacillati</taxon>
        <taxon>Actinomycetota</taxon>
        <taxon>Actinomycetes</taxon>
        <taxon>Streptosporangiales</taxon>
        <taxon>Thermomonosporaceae</taxon>
        <taxon>Actinomadura</taxon>
    </lineage>
</organism>
<accession>A0A543IKK2</accession>
<reference evidence="1 2" key="1">
    <citation type="submission" date="2019-06" db="EMBL/GenBank/DDBJ databases">
        <title>Sequencing the genomes of 1000 actinobacteria strains.</title>
        <authorList>
            <person name="Klenk H.-P."/>
        </authorList>
    </citation>
    <scope>NUCLEOTIDE SEQUENCE [LARGE SCALE GENOMIC DNA]</scope>
    <source>
        <strain evidence="1 2">DSM 45043</strain>
    </source>
</reference>
<protein>
    <submittedName>
        <fullName evidence="1">Uncharacterized protein</fullName>
    </submittedName>
</protein>